<gene>
    <name evidence="1" type="ORF">UFOVP1107_4</name>
    <name evidence="2" type="ORF">UFOVP1171_32</name>
    <name evidence="3" type="ORF">UFOVP1375_47</name>
    <name evidence="4" type="ORF">UFOVP1471_50</name>
</gene>
<accession>A0A6J5S407</accession>
<dbReference type="EMBL" id="LR797324">
    <property type="protein sequence ID" value="CAB4202931.1"/>
    <property type="molecule type" value="Genomic_DNA"/>
</dbReference>
<evidence type="ECO:0000313" key="3">
    <source>
        <dbReference type="EMBL" id="CAB4202931.1"/>
    </source>
</evidence>
<reference evidence="3" key="1">
    <citation type="submission" date="2020-05" db="EMBL/GenBank/DDBJ databases">
        <authorList>
            <person name="Chiriac C."/>
            <person name="Salcher M."/>
            <person name="Ghai R."/>
            <person name="Kavagutti S V."/>
        </authorList>
    </citation>
    <scope>NUCLEOTIDE SEQUENCE</scope>
</reference>
<evidence type="ECO:0000313" key="4">
    <source>
        <dbReference type="EMBL" id="CAB4214852.1"/>
    </source>
</evidence>
<name>A0A6J5S407_9CAUD</name>
<evidence type="ECO:0000313" key="2">
    <source>
        <dbReference type="EMBL" id="CAB4187954.1"/>
    </source>
</evidence>
<protein>
    <submittedName>
        <fullName evidence="3">Uncharacterized protein</fullName>
    </submittedName>
</protein>
<dbReference type="EMBL" id="LR797118">
    <property type="protein sequence ID" value="CAB4187954.1"/>
    <property type="molecule type" value="Genomic_DNA"/>
</dbReference>
<sequence>MRTIQELAAIWLQAKADEAVANAWRLETEEEILKLLPAKEEGKTTTPISNTTRISTTGKLSFKADLAALQAITMTWPEAMRPIKIKVEQDEPALRQIRTERPDLWRQLAVAVTVKPAKVYIQIEVLDGV</sequence>
<proteinExistence type="predicted"/>
<dbReference type="EMBL" id="LR797417">
    <property type="protein sequence ID" value="CAB4214852.1"/>
    <property type="molecule type" value="Genomic_DNA"/>
</dbReference>
<evidence type="ECO:0000313" key="1">
    <source>
        <dbReference type="EMBL" id="CAB4183691.1"/>
    </source>
</evidence>
<organism evidence="3">
    <name type="scientific">uncultured Caudovirales phage</name>
    <dbReference type="NCBI Taxonomy" id="2100421"/>
    <lineage>
        <taxon>Viruses</taxon>
        <taxon>Duplodnaviria</taxon>
        <taxon>Heunggongvirae</taxon>
        <taxon>Uroviricota</taxon>
        <taxon>Caudoviricetes</taxon>
        <taxon>Peduoviridae</taxon>
        <taxon>Maltschvirus</taxon>
        <taxon>Maltschvirus maltsch</taxon>
    </lineage>
</organism>
<dbReference type="EMBL" id="LR797050">
    <property type="protein sequence ID" value="CAB4183691.1"/>
    <property type="molecule type" value="Genomic_DNA"/>
</dbReference>